<sequence>MLNENLASDLEIIKSQSWVQDGYCVTDSSPEFWEHPTHLESLVAEPPRRPGQLGAAAGFMREEYASILGGDLNAIQPFDKSLHSENGLKDAYIENGGIEDAESGMTWGQMVSKVESQQFGLSRMDKLLFCGSLVLENFQTFGMDVQLKDPNVAEMLMQQDDLHRPWVTDHLGARGDFRLLSQERYRTKKEAQL</sequence>
<dbReference type="EMBL" id="JAVRRJ010000002">
    <property type="protein sequence ID" value="KAK5088063.1"/>
    <property type="molecule type" value="Genomic_DNA"/>
</dbReference>
<evidence type="ECO:0000313" key="1">
    <source>
        <dbReference type="EMBL" id="KAK5088063.1"/>
    </source>
</evidence>
<reference evidence="1 2" key="1">
    <citation type="submission" date="2023-08" db="EMBL/GenBank/DDBJ databases">
        <title>Black Yeasts Isolated from many extreme environments.</title>
        <authorList>
            <person name="Coleine C."/>
            <person name="Stajich J.E."/>
            <person name="Selbmann L."/>
        </authorList>
    </citation>
    <scope>NUCLEOTIDE SEQUENCE [LARGE SCALE GENOMIC DNA]</scope>
    <source>
        <strain evidence="1 2">CCFEE 5910</strain>
    </source>
</reference>
<name>A0AAN7Y7M2_9EURO</name>
<comment type="caution">
    <text evidence="1">The sequence shown here is derived from an EMBL/GenBank/DDBJ whole genome shotgun (WGS) entry which is preliminary data.</text>
</comment>
<dbReference type="InterPro" id="IPR036691">
    <property type="entry name" value="Endo/exonu/phosph_ase_sf"/>
</dbReference>
<protein>
    <submittedName>
        <fullName evidence="1">Uncharacterized protein</fullName>
    </submittedName>
</protein>
<keyword evidence="2" id="KW-1185">Reference proteome</keyword>
<dbReference type="Gene3D" id="3.60.10.10">
    <property type="entry name" value="Endonuclease/exonuclease/phosphatase"/>
    <property type="match status" value="1"/>
</dbReference>
<dbReference type="Proteomes" id="UP001309876">
    <property type="component" value="Unassembled WGS sequence"/>
</dbReference>
<gene>
    <name evidence="1" type="ORF">LTR05_002279</name>
</gene>
<accession>A0AAN7Y7M2</accession>
<dbReference type="AlphaFoldDB" id="A0AAN7Y7M2"/>
<proteinExistence type="predicted"/>
<evidence type="ECO:0000313" key="2">
    <source>
        <dbReference type="Proteomes" id="UP001309876"/>
    </source>
</evidence>
<dbReference type="SUPFAM" id="SSF56219">
    <property type="entry name" value="DNase I-like"/>
    <property type="match status" value="1"/>
</dbReference>
<organism evidence="1 2">
    <name type="scientific">Lithohypha guttulata</name>
    <dbReference type="NCBI Taxonomy" id="1690604"/>
    <lineage>
        <taxon>Eukaryota</taxon>
        <taxon>Fungi</taxon>
        <taxon>Dikarya</taxon>
        <taxon>Ascomycota</taxon>
        <taxon>Pezizomycotina</taxon>
        <taxon>Eurotiomycetes</taxon>
        <taxon>Chaetothyriomycetidae</taxon>
        <taxon>Chaetothyriales</taxon>
        <taxon>Trichomeriaceae</taxon>
        <taxon>Lithohypha</taxon>
    </lineage>
</organism>